<dbReference type="GO" id="GO:0000963">
    <property type="term" value="P:mitochondrial RNA processing"/>
    <property type="evidence" value="ECO:0007669"/>
    <property type="project" value="TreeGrafter"/>
</dbReference>
<accession>A0AA97IUL5</accession>
<protein>
    <submittedName>
        <fullName evidence="5 6">FAST kinase domain-containing protein 2, mitochondrial</fullName>
    </submittedName>
</protein>
<proteinExistence type="predicted"/>
<dbReference type="Pfam" id="PF06743">
    <property type="entry name" value="FAST_1"/>
    <property type="match status" value="1"/>
</dbReference>
<evidence type="ECO:0000256" key="1">
    <source>
        <dbReference type="ARBA" id="ARBA00004173"/>
    </source>
</evidence>
<dbReference type="SMART" id="SM00952">
    <property type="entry name" value="RAP"/>
    <property type="match status" value="1"/>
</dbReference>
<reference evidence="5 6" key="1">
    <citation type="submission" date="2025-04" db="UniProtKB">
        <authorList>
            <consortium name="RefSeq"/>
        </authorList>
    </citation>
    <scope>IDENTIFICATION</scope>
    <source>
        <tissue evidence="5 6">Blood</tissue>
    </source>
</reference>
<feature type="domain" description="RAP" evidence="3">
    <location>
        <begin position="619"/>
        <end position="676"/>
    </location>
</feature>
<dbReference type="InterPro" id="IPR050870">
    <property type="entry name" value="FAST_kinase"/>
</dbReference>
<dbReference type="RefSeq" id="XP_054825882.1">
    <property type="nucleotide sequence ID" value="XM_054969907.1"/>
</dbReference>
<sequence>MMSRKMNKKLDCLIRTIRQMQACPSAVNPCSRTVVRTYALGASGHKSPCSRQRLLYESPCWLHSSARVFSQDTFSMITENTSANEQKAANGLLHDQTQNSGSVTVELSRPSSSFIVTAETDRSTGEETDEKSASQKYFDDLRRCTSPCDVLDMVSRHPISPKYVSNSLATMWMLTKKLLDDQKRYERRVMFEHPQFSQLCQCVMQEAKYMWRDDLAYSLHAVVKLGVPQNTRLVQTMLRVCQERLNEFDDRSLSIVATTLQGMEKCKNVEALQAGLQLLVEQRIPKISSVFMLQTMMKCIGEDSPLSLKAKLENKILSQINQLTPPNAQHMFSVLAKMNYRSLPILSACSDKIIENIEGTPFWRLLTVLRSCKDLLYRNTVLFSGIADYVASTFYMWDTKQVVLFLSAFENLSFRPVTLMDTFAEKVISHPNSLNMKDIMAVLRAYSLLHHLPEGQDQQFLETLNSALNRYLPRIANMDLLKAVYSFCILGYLPQPALHQLLQDEVLNDLMTGAGKNTEQNEMLLHAVNVCLALEGHSVIKPATVLPVEKEPLPPSSHFPEVQEVLLTLLEDASLFRPNVQLTHGYSIDFEIQINANRKKMVPSNEADQSTDDSSLHRVAVLCAPVSAFCLGSRHPRGRLAMKMRHLRLLGYHVVLIHYPEFQKLKKDAAIELLKGEIFSSEEHLGSD</sequence>
<organism evidence="4 6">
    <name type="scientific">Eublepharis macularius</name>
    <name type="common">Leopard gecko</name>
    <name type="synonym">Cyrtodactylus macularius</name>
    <dbReference type="NCBI Taxonomy" id="481883"/>
    <lineage>
        <taxon>Eukaryota</taxon>
        <taxon>Metazoa</taxon>
        <taxon>Chordata</taxon>
        <taxon>Craniata</taxon>
        <taxon>Vertebrata</taxon>
        <taxon>Euteleostomi</taxon>
        <taxon>Lepidosauria</taxon>
        <taxon>Squamata</taxon>
        <taxon>Bifurcata</taxon>
        <taxon>Gekkota</taxon>
        <taxon>Eublepharidae</taxon>
        <taxon>Eublepharinae</taxon>
        <taxon>Eublepharis</taxon>
    </lineage>
</organism>
<dbReference type="GO" id="GO:0016301">
    <property type="term" value="F:kinase activity"/>
    <property type="evidence" value="ECO:0007669"/>
    <property type="project" value="UniProtKB-KW"/>
</dbReference>
<dbReference type="PANTHER" id="PTHR21228:SF1">
    <property type="entry name" value="FAST KINASE DOMAIN-CONTAINING PROTEIN 2, MITOCHONDRIAL"/>
    <property type="match status" value="1"/>
</dbReference>
<dbReference type="CDD" id="cd23739">
    <property type="entry name" value="TBRG4-like_N"/>
    <property type="match status" value="1"/>
</dbReference>
<gene>
    <name evidence="5 6" type="primary">FASTKD2</name>
</gene>
<dbReference type="RefSeq" id="XP_054825883.1">
    <property type="nucleotide sequence ID" value="XM_054969908.1"/>
</dbReference>
<evidence type="ECO:0000313" key="4">
    <source>
        <dbReference type="Proteomes" id="UP001190640"/>
    </source>
</evidence>
<dbReference type="KEGG" id="emc:129323370"/>
<comment type="subcellular location">
    <subcellularLocation>
        <location evidence="1">Mitochondrion</location>
    </subcellularLocation>
</comment>
<dbReference type="Pfam" id="PF08368">
    <property type="entry name" value="FAST_2"/>
    <property type="match status" value="1"/>
</dbReference>
<evidence type="ECO:0000313" key="5">
    <source>
        <dbReference type="RefSeq" id="XP_054825882.1"/>
    </source>
</evidence>
<evidence type="ECO:0000313" key="6">
    <source>
        <dbReference type="RefSeq" id="XP_054825883.1"/>
    </source>
</evidence>
<dbReference type="GO" id="GO:0044528">
    <property type="term" value="P:regulation of mitochondrial mRNA stability"/>
    <property type="evidence" value="ECO:0007669"/>
    <property type="project" value="InterPro"/>
</dbReference>
<dbReference type="GO" id="GO:0035770">
    <property type="term" value="C:ribonucleoprotein granule"/>
    <property type="evidence" value="ECO:0007669"/>
    <property type="project" value="TreeGrafter"/>
</dbReference>
<keyword evidence="5 6" id="KW-0418">Kinase</keyword>
<dbReference type="AlphaFoldDB" id="A0AA97IUL5"/>
<name>A0AA97IUL5_EUBMA</name>
<dbReference type="InterPro" id="IPR013584">
    <property type="entry name" value="RAP"/>
</dbReference>
<dbReference type="PROSITE" id="PS51286">
    <property type="entry name" value="RAP"/>
    <property type="match status" value="1"/>
</dbReference>
<dbReference type="GO" id="GO:0003723">
    <property type="term" value="F:RNA binding"/>
    <property type="evidence" value="ECO:0007669"/>
    <property type="project" value="TreeGrafter"/>
</dbReference>
<dbReference type="PANTHER" id="PTHR21228">
    <property type="entry name" value="FAST LEU-RICH DOMAIN-CONTAINING"/>
    <property type="match status" value="1"/>
</dbReference>
<keyword evidence="5 6" id="KW-0808">Transferase</keyword>
<dbReference type="GO" id="GO:0005759">
    <property type="term" value="C:mitochondrial matrix"/>
    <property type="evidence" value="ECO:0007669"/>
    <property type="project" value="TreeGrafter"/>
</dbReference>
<dbReference type="GeneID" id="129323370"/>
<dbReference type="InterPro" id="IPR013579">
    <property type="entry name" value="FAST_2"/>
</dbReference>
<keyword evidence="4" id="KW-1185">Reference proteome</keyword>
<evidence type="ECO:0000259" key="3">
    <source>
        <dbReference type="PROSITE" id="PS51286"/>
    </source>
</evidence>
<evidence type="ECO:0000256" key="2">
    <source>
        <dbReference type="ARBA" id="ARBA00023128"/>
    </source>
</evidence>
<dbReference type="Pfam" id="PF08373">
    <property type="entry name" value="RAP"/>
    <property type="match status" value="1"/>
</dbReference>
<dbReference type="Proteomes" id="UP001190640">
    <property type="component" value="Chromosome 2"/>
</dbReference>
<keyword evidence="2" id="KW-0496">Mitochondrion</keyword>
<dbReference type="InterPro" id="IPR010622">
    <property type="entry name" value="FAST_Leu-rich"/>
</dbReference>
<dbReference type="CTD" id="22868"/>